<accession>A0ABQ8H6L8</accession>
<dbReference type="Gene3D" id="1.10.630.10">
    <property type="entry name" value="Cytochrome P450"/>
    <property type="match status" value="2"/>
</dbReference>
<keyword evidence="3" id="KW-1185">Reference proteome</keyword>
<evidence type="ECO:0000313" key="3">
    <source>
        <dbReference type="Proteomes" id="UP000827721"/>
    </source>
</evidence>
<keyword evidence="1" id="KW-1133">Transmembrane helix</keyword>
<dbReference type="InterPro" id="IPR017972">
    <property type="entry name" value="Cyt_P450_CS"/>
</dbReference>
<keyword evidence="1" id="KW-0812">Transmembrane</keyword>
<organism evidence="2 3">
    <name type="scientific">Xanthoceras sorbifolium</name>
    <dbReference type="NCBI Taxonomy" id="99658"/>
    <lineage>
        <taxon>Eukaryota</taxon>
        <taxon>Viridiplantae</taxon>
        <taxon>Streptophyta</taxon>
        <taxon>Embryophyta</taxon>
        <taxon>Tracheophyta</taxon>
        <taxon>Spermatophyta</taxon>
        <taxon>Magnoliopsida</taxon>
        <taxon>eudicotyledons</taxon>
        <taxon>Gunneridae</taxon>
        <taxon>Pentapetalae</taxon>
        <taxon>rosids</taxon>
        <taxon>malvids</taxon>
        <taxon>Sapindales</taxon>
        <taxon>Sapindaceae</taxon>
        <taxon>Xanthoceroideae</taxon>
        <taxon>Xanthoceras</taxon>
    </lineage>
</organism>
<reference evidence="2 3" key="1">
    <citation type="submission" date="2021-02" db="EMBL/GenBank/DDBJ databases">
        <title>Plant Genome Project.</title>
        <authorList>
            <person name="Zhang R.-G."/>
        </authorList>
    </citation>
    <scope>NUCLEOTIDE SEQUENCE [LARGE SCALE GENOMIC DNA]</scope>
    <source>
        <tissue evidence="2">Leaves</tissue>
    </source>
</reference>
<feature type="transmembrane region" description="Helical" evidence="1">
    <location>
        <begin position="344"/>
        <end position="369"/>
    </location>
</feature>
<protein>
    <recommendedName>
        <fullName evidence="4">Cytochrome P450</fullName>
    </recommendedName>
</protein>
<dbReference type="PANTHER" id="PTHR47951">
    <property type="entry name" value="OS08G0547900 PROTEIN"/>
    <property type="match status" value="1"/>
</dbReference>
<dbReference type="CDD" id="cd11073">
    <property type="entry name" value="CYP76-like"/>
    <property type="match status" value="1"/>
</dbReference>
<dbReference type="InterPro" id="IPR002401">
    <property type="entry name" value="Cyt_P450_E_grp-I"/>
</dbReference>
<dbReference type="Proteomes" id="UP000827721">
    <property type="component" value="Unassembled WGS sequence"/>
</dbReference>
<evidence type="ECO:0000256" key="1">
    <source>
        <dbReference type="SAM" id="Phobius"/>
    </source>
</evidence>
<name>A0ABQ8H6L8_9ROSI</name>
<dbReference type="Pfam" id="PF00067">
    <property type="entry name" value="p450"/>
    <property type="match status" value="2"/>
</dbReference>
<dbReference type="PROSITE" id="PS00086">
    <property type="entry name" value="CYTOCHROME_P450"/>
    <property type="match status" value="1"/>
</dbReference>
<keyword evidence="1" id="KW-0472">Membrane</keyword>
<dbReference type="SUPFAM" id="SSF48264">
    <property type="entry name" value="Cytochrome P450"/>
    <property type="match status" value="2"/>
</dbReference>
<sequence length="898" mass="101397">MKLISNTLQNLHSTLYNIRETDIDGISITLYTLCATFAIIWYAWMYTQSKKGKPPPQPPSPPGLPLVGNLPFLDPQLHTYFAELARRYGPIVKLRLGNKIGIVVTSADTAREVLKHHDINFANRDVPAVTQAMSYGPYDIVWSPYGPRWRMLRKVCVLKMLSNTTLDSAYRLRRREVRETVGYMYGLIGTPINVGEQIFLTILNVITDMLWGSTVQGEERANLGAEFRQVISEITELLVKPNISDFYPALARFDLQGVTNKMKRLSWKIEMILDKVIDQRLKMDGENRNKQECKDFLQFLLRLKEEGDSTPPLNMTHIKALLMLKNPLVAIPTPRLSDPALYEFIVAGIFLAVHANIINYLIAGVMMTGRAIYLHVKSSNDPGDEKPKTFMAIITSLVAITAVIWLLLNLKRSKNTAAPLPPGPRGLPIIGYLPFLGTHLHKAFTELAGIYGPIYKLWLGNKLCVVVSSPSLIRELVRDQDTIFANRDPPIAALVYTHGGKDIAWCPYGPQWKKMRKLFVSKMMSNASLDACYTLRRQEVKNIIRDVYNRSSKPIDIGELSVSASINVVQNMLWGCTLEGEMGTNLGVELRVLFAELMVLLGALNISDIFPVLARFDIQGIAKRTKEISLHFEKIIDCAIERCRNMVMIRGGVLGNNDGKKDFLLILLELIEEHEDSATSLTMAQLKAIIKDIILGGTDTTTTMVEWTMAELMQHPEVMKNVQEELTEVVGIASLVEEFHLPKLRYLDAVVKEALRLHPALPLLVPRCPSQSTTVGGYTIPKGARIMLNVWAIHRDPQLWDNPLEFRPERFLNNSENFDYLGNNFQYMPFGSGRRICAGIPLAERMLMFLLASLLHSFEWKLPYNTQLDLSDKFGIVIKKLKPLVVIPTPRLSNSELY</sequence>
<dbReference type="EMBL" id="JAFEMO010000013">
    <property type="protein sequence ID" value="KAH7549561.1"/>
    <property type="molecule type" value="Genomic_DNA"/>
</dbReference>
<dbReference type="PRINTS" id="PR00385">
    <property type="entry name" value="P450"/>
</dbReference>
<proteinExistence type="predicted"/>
<dbReference type="PANTHER" id="PTHR47951:SF7">
    <property type="entry name" value="FLAVONOID 3',5'-HYDROXYLASE-LIKE ISOFORM X1"/>
    <property type="match status" value="1"/>
</dbReference>
<comment type="caution">
    <text evidence="2">The sequence shown here is derived from an EMBL/GenBank/DDBJ whole genome shotgun (WGS) entry which is preliminary data.</text>
</comment>
<evidence type="ECO:0008006" key="4">
    <source>
        <dbReference type="Google" id="ProtNLM"/>
    </source>
</evidence>
<feature type="transmembrane region" description="Helical" evidence="1">
    <location>
        <begin position="389"/>
        <end position="408"/>
    </location>
</feature>
<evidence type="ECO:0000313" key="2">
    <source>
        <dbReference type="EMBL" id="KAH7549561.1"/>
    </source>
</evidence>
<gene>
    <name evidence="2" type="ORF">JRO89_XS13G0050100</name>
</gene>
<dbReference type="InterPro" id="IPR036396">
    <property type="entry name" value="Cyt_P450_sf"/>
</dbReference>
<dbReference type="PRINTS" id="PR00463">
    <property type="entry name" value="EP450I"/>
</dbReference>
<dbReference type="InterPro" id="IPR001128">
    <property type="entry name" value="Cyt_P450"/>
</dbReference>
<feature type="transmembrane region" description="Helical" evidence="1">
    <location>
        <begin position="25"/>
        <end position="44"/>
    </location>
</feature>